<keyword evidence="2" id="KW-1185">Reference proteome</keyword>
<accession>A0A4U6BNN8</accession>
<dbReference type="AlphaFoldDB" id="A0A4U6BNN8"/>
<dbReference type="RefSeq" id="WP_046829712.1">
    <property type="nucleotide sequence ID" value="NZ_LBIA02000001.1"/>
</dbReference>
<dbReference type="Proteomes" id="UP000034832">
    <property type="component" value="Unassembled WGS sequence"/>
</dbReference>
<organism evidence="1 2">
    <name type="scientific">Afipia massiliensis</name>
    <dbReference type="NCBI Taxonomy" id="211460"/>
    <lineage>
        <taxon>Bacteria</taxon>
        <taxon>Pseudomonadati</taxon>
        <taxon>Pseudomonadota</taxon>
        <taxon>Alphaproteobacteria</taxon>
        <taxon>Hyphomicrobiales</taxon>
        <taxon>Nitrobacteraceae</taxon>
        <taxon>Afipia</taxon>
    </lineage>
</organism>
<dbReference type="EMBL" id="LBIA02000001">
    <property type="protein sequence ID" value="TKT71065.1"/>
    <property type="molecule type" value="Genomic_DNA"/>
</dbReference>
<sequence length="109" mass="12148">MITTWSEWKRYPKAVRGERLEAPIGPGIFEVRHASSGALFAFEAADNIAHALSSITSGPKSFTSWFGKRDPVTSLDLEYRTFATSTREEAKVAAERMLGRREAYLSHVA</sequence>
<gene>
    <name evidence="1" type="ORF">YH63_006400</name>
</gene>
<dbReference type="OrthoDB" id="8138912at2"/>
<comment type="caution">
    <text evidence="1">The sequence shown here is derived from an EMBL/GenBank/DDBJ whole genome shotgun (WGS) entry which is preliminary data.</text>
</comment>
<evidence type="ECO:0000313" key="1">
    <source>
        <dbReference type="EMBL" id="TKT71065.1"/>
    </source>
</evidence>
<proteinExistence type="predicted"/>
<protein>
    <submittedName>
        <fullName evidence="1">Uncharacterized protein</fullName>
    </submittedName>
</protein>
<reference evidence="1" key="1">
    <citation type="submission" date="2019-04" db="EMBL/GenBank/DDBJ databases">
        <title>Whole genome sequencing of cave bacteria.</title>
        <authorList>
            <person name="Gan H.M."/>
            <person name="Barton H."/>
            <person name="Savka M.A."/>
        </authorList>
    </citation>
    <scope>NUCLEOTIDE SEQUENCE [LARGE SCALE GENOMIC DNA]</scope>
    <source>
        <strain evidence="1">LC387</strain>
    </source>
</reference>
<name>A0A4U6BNN8_9BRAD</name>
<evidence type="ECO:0000313" key="2">
    <source>
        <dbReference type="Proteomes" id="UP000034832"/>
    </source>
</evidence>